<evidence type="ECO:0000313" key="2">
    <source>
        <dbReference type="Proteomes" id="UP000269998"/>
    </source>
</evidence>
<keyword evidence="2" id="KW-1185">Reference proteome</keyword>
<dbReference type="KEGG" id="mbai:MB901379_00312"/>
<dbReference type="Proteomes" id="UP000269998">
    <property type="component" value="Chromosome"/>
</dbReference>
<dbReference type="GO" id="GO:0016491">
    <property type="term" value="F:oxidoreductase activity"/>
    <property type="evidence" value="ECO:0007669"/>
    <property type="project" value="UniProtKB-KW"/>
</dbReference>
<dbReference type="AlphaFoldDB" id="A0A447G8H2"/>
<gene>
    <name evidence="1" type="primary">ptlE_2</name>
    <name evidence="1" type="ORF">MB901379_00312</name>
</gene>
<dbReference type="Gene3D" id="3.50.50.60">
    <property type="entry name" value="FAD/NAD(P)-binding domain"/>
    <property type="match status" value="1"/>
</dbReference>
<accession>A0A447G8H2</accession>
<dbReference type="InterPro" id="IPR051209">
    <property type="entry name" value="FAD-bind_Monooxygenase_sf"/>
</dbReference>
<dbReference type="SUPFAM" id="SSF51905">
    <property type="entry name" value="FAD/NAD(P)-binding domain"/>
    <property type="match status" value="1"/>
</dbReference>
<name>A0A447G8H2_9MYCO</name>
<sequence>MGIMLIQKGFHNFTIFDREADVGGTWHVNTYPGLACDVKSISIPTPSS</sequence>
<protein>
    <submittedName>
        <fullName evidence="1">Neopentalenolactone D synthase</fullName>
        <ecNumber evidence="1">1.14.13.171</ecNumber>
    </submittedName>
</protein>
<dbReference type="EC" id="1.14.13.171" evidence="1"/>
<proteinExistence type="predicted"/>
<dbReference type="InterPro" id="IPR036188">
    <property type="entry name" value="FAD/NAD-bd_sf"/>
</dbReference>
<dbReference type="PANTHER" id="PTHR42877">
    <property type="entry name" value="L-ORNITHINE N(5)-MONOOXYGENASE-RELATED"/>
    <property type="match status" value="1"/>
</dbReference>
<organism evidence="1 2">
    <name type="scientific">Mycobacterium basiliense</name>
    <dbReference type="NCBI Taxonomy" id="2094119"/>
    <lineage>
        <taxon>Bacteria</taxon>
        <taxon>Bacillati</taxon>
        <taxon>Actinomycetota</taxon>
        <taxon>Actinomycetes</taxon>
        <taxon>Mycobacteriales</taxon>
        <taxon>Mycobacteriaceae</taxon>
        <taxon>Mycobacterium</taxon>
    </lineage>
</organism>
<keyword evidence="1" id="KW-0560">Oxidoreductase</keyword>
<evidence type="ECO:0000313" key="1">
    <source>
        <dbReference type="EMBL" id="VDM86787.1"/>
    </source>
</evidence>
<dbReference type="PANTHER" id="PTHR42877:SF5">
    <property type="entry name" value="L-ORNITHINE N(5)-MONOOXYGENASE-RELATED"/>
    <property type="match status" value="1"/>
</dbReference>
<reference evidence="2" key="1">
    <citation type="submission" date="2018-02" db="EMBL/GenBank/DDBJ databases">
        <authorList>
            <person name="Seth-Smith MB H."/>
            <person name="Seth-Smith H."/>
        </authorList>
    </citation>
    <scope>NUCLEOTIDE SEQUENCE [LARGE SCALE GENOMIC DNA]</scope>
</reference>
<dbReference type="EMBL" id="LR130759">
    <property type="protein sequence ID" value="VDM86787.1"/>
    <property type="molecule type" value="Genomic_DNA"/>
</dbReference>